<proteinExistence type="predicted"/>
<reference evidence="2 3" key="1">
    <citation type="submission" date="2023-03" db="EMBL/GenBank/DDBJ databases">
        <title>Muricauda XX sp. nov. and Muricauda XXX sp. nov., two novel species isolated from Okinawa Trough.</title>
        <authorList>
            <person name="Cao W."/>
            <person name="Deng X."/>
        </authorList>
    </citation>
    <scope>NUCLEOTIDE SEQUENCE [LARGE SCALE GENOMIC DNA]</scope>
    <source>
        <strain evidence="2 3">334s03</strain>
    </source>
</reference>
<evidence type="ECO:0008006" key="4">
    <source>
        <dbReference type="Google" id="ProtNLM"/>
    </source>
</evidence>
<name>A0ABT5Y1E0_9FLAO</name>
<dbReference type="RefSeq" id="WP_275616304.1">
    <property type="nucleotide sequence ID" value="NZ_JARFVB010000008.1"/>
</dbReference>
<organism evidence="2 3">
    <name type="scientific">Flagellimonas yonaguniensis</name>
    <dbReference type="NCBI Taxonomy" id="3031325"/>
    <lineage>
        <taxon>Bacteria</taxon>
        <taxon>Pseudomonadati</taxon>
        <taxon>Bacteroidota</taxon>
        <taxon>Flavobacteriia</taxon>
        <taxon>Flavobacteriales</taxon>
        <taxon>Flavobacteriaceae</taxon>
        <taxon>Flagellimonas</taxon>
    </lineage>
</organism>
<evidence type="ECO:0000256" key="1">
    <source>
        <dbReference type="SAM" id="Phobius"/>
    </source>
</evidence>
<dbReference type="Proteomes" id="UP001221366">
    <property type="component" value="Unassembled WGS sequence"/>
</dbReference>
<evidence type="ECO:0000313" key="3">
    <source>
        <dbReference type="Proteomes" id="UP001221366"/>
    </source>
</evidence>
<feature type="transmembrane region" description="Helical" evidence="1">
    <location>
        <begin position="115"/>
        <end position="136"/>
    </location>
</feature>
<accession>A0ABT5Y1E0</accession>
<keyword evidence="1" id="KW-1133">Transmembrane helix</keyword>
<sequence>MNSNKTIKAHIIATVIAIMTIAIFFASSLIAEIIGHDHTIQRVKKGILYGLPILIVSMPILGLTGKKLAGKRRDPKILIKMLRMKFIAMNGAILILLAIFLYYRATYEGIDHIFLIVQIIELTIGAINLVLIASNIRSGLQLTKARSNRTINND</sequence>
<comment type="caution">
    <text evidence="2">The sequence shown here is derived from an EMBL/GenBank/DDBJ whole genome shotgun (WGS) entry which is preliminary data.</text>
</comment>
<protein>
    <recommendedName>
        <fullName evidence="4">DUF4293 family protein</fullName>
    </recommendedName>
</protein>
<feature type="transmembrane region" description="Helical" evidence="1">
    <location>
        <begin position="46"/>
        <end position="65"/>
    </location>
</feature>
<gene>
    <name evidence="2" type="ORF">PY092_13380</name>
</gene>
<keyword evidence="1" id="KW-0472">Membrane</keyword>
<feature type="transmembrane region" description="Helical" evidence="1">
    <location>
        <begin position="86"/>
        <end position="103"/>
    </location>
</feature>
<keyword evidence="1" id="KW-0812">Transmembrane</keyword>
<dbReference type="EMBL" id="JARFVB010000008">
    <property type="protein sequence ID" value="MDF0717149.1"/>
    <property type="molecule type" value="Genomic_DNA"/>
</dbReference>
<evidence type="ECO:0000313" key="2">
    <source>
        <dbReference type="EMBL" id="MDF0717149.1"/>
    </source>
</evidence>
<keyword evidence="3" id="KW-1185">Reference proteome</keyword>
<feature type="transmembrane region" description="Helical" evidence="1">
    <location>
        <begin position="12"/>
        <end position="34"/>
    </location>
</feature>